<proteinExistence type="predicted"/>
<name>A0A841SRT5_9BACL</name>
<evidence type="ECO:0000313" key="1">
    <source>
        <dbReference type="EMBL" id="MBB6632610.1"/>
    </source>
</evidence>
<reference evidence="1 2" key="1">
    <citation type="submission" date="2020-08" db="EMBL/GenBank/DDBJ databases">
        <title>Cohnella phylogeny.</title>
        <authorList>
            <person name="Dunlap C."/>
        </authorList>
    </citation>
    <scope>NUCLEOTIDE SEQUENCE [LARGE SCALE GENOMIC DNA]</scope>
    <source>
        <strain evidence="1 2">DSM 25241</strain>
    </source>
</reference>
<accession>A0A841SRT5</accession>
<sequence>MKKIAIFASFFLLVLFVFLIVKAEEHDGFKITIHNKVDKEIDNLIIDYPGGPTVVDMKSKSKKTIKIRPENFGEASINLIYEANQRKQSEIIIGYIERGYSGKANIDIESIHENGELNLSIREKVNLY</sequence>
<dbReference type="RefSeq" id="WP_185117857.1">
    <property type="nucleotide sequence ID" value="NZ_JACJVQ010000002.1"/>
</dbReference>
<dbReference type="EMBL" id="JACJVQ010000002">
    <property type="protein sequence ID" value="MBB6632610.1"/>
    <property type="molecule type" value="Genomic_DNA"/>
</dbReference>
<organism evidence="1 2">
    <name type="scientific">Cohnella thailandensis</name>
    <dbReference type="NCBI Taxonomy" id="557557"/>
    <lineage>
        <taxon>Bacteria</taxon>
        <taxon>Bacillati</taxon>
        <taxon>Bacillota</taxon>
        <taxon>Bacilli</taxon>
        <taxon>Bacillales</taxon>
        <taxon>Paenibacillaceae</taxon>
        <taxon>Cohnella</taxon>
    </lineage>
</organism>
<gene>
    <name evidence="1" type="ORF">H7B67_00540</name>
</gene>
<keyword evidence="2" id="KW-1185">Reference proteome</keyword>
<comment type="caution">
    <text evidence="1">The sequence shown here is derived from an EMBL/GenBank/DDBJ whole genome shotgun (WGS) entry which is preliminary data.</text>
</comment>
<protein>
    <submittedName>
        <fullName evidence="1">Uncharacterized protein</fullName>
    </submittedName>
</protein>
<dbReference type="AlphaFoldDB" id="A0A841SRT5"/>
<evidence type="ECO:0000313" key="2">
    <source>
        <dbReference type="Proteomes" id="UP000535838"/>
    </source>
</evidence>
<dbReference type="Proteomes" id="UP000535838">
    <property type="component" value="Unassembled WGS sequence"/>
</dbReference>